<protein>
    <recommendedName>
        <fullName evidence="1">Reverse transcriptase domain-containing protein</fullName>
    </recommendedName>
</protein>
<dbReference type="OrthoDB" id="1430630at2759"/>
<sequence>MDQWDKIGSIQTIIRGAQPEWISPAAPLILLPQQQPRQFRGTLEQEKEYMNQLEKELSSGVVKEMDNVQVYNPTFLVPRQDGQLRKILDCRKINLLTQLTHFKMYGPEELRQILQESNYATILDIKNAFYHVRVSPNLQPFQRFQFKKKAYTYLGLPFCWRRSPLLFSRTLSIAIRSIREKWNVKIQNYMDNKIFVNQSKQQHKQLNQKNITFISNRSRRLSPTKCVTIPKKCFQYLSWSFQTQSIEVTMTQTRRRSMKHNLKDWFQMTNESQIVTIRSLDQKIGEINYLRFQFPKISLWMNAINNLKTRAIAKGGWDASVKLYKQILGNLWTILILIKQIKLRQVKDRTPDLILQTHANKNGRSQLCKTSNGKQWTLING</sequence>
<dbReference type="InterPro" id="IPR052055">
    <property type="entry name" value="Hepadnavirus_pol/RT"/>
</dbReference>
<dbReference type="PROSITE" id="PS50878">
    <property type="entry name" value="RT_POL"/>
    <property type="match status" value="1"/>
</dbReference>
<reference evidence="2 3" key="1">
    <citation type="submission" date="2019-03" db="EMBL/GenBank/DDBJ databases">
        <title>Single cell metagenomics reveals metabolic interactions within the superorganism composed of flagellate Streblomastix strix and complex community of Bacteroidetes bacteria on its surface.</title>
        <authorList>
            <person name="Treitli S.C."/>
            <person name="Kolisko M."/>
            <person name="Husnik F."/>
            <person name="Keeling P."/>
            <person name="Hampl V."/>
        </authorList>
    </citation>
    <scope>NUCLEOTIDE SEQUENCE [LARGE SCALE GENOMIC DNA]</scope>
    <source>
        <strain evidence="2">ST1C</strain>
    </source>
</reference>
<dbReference type="InterPro" id="IPR043128">
    <property type="entry name" value="Rev_trsase/Diguanyl_cyclase"/>
</dbReference>
<dbReference type="AlphaFoldDB" id="A0A5J4V9S3"/>
<dbReference type="PANTHER" id="PTHR33050:SF7">
    <property type="entry name" value="RIBONUCLEASE H"/>
    <property type="match status" value="1"/>
</dbReference>
<comment type="caution">
    <text evidence="2">The sequence shown here is derived from an EMBL/GenBank/DDBJ whole genome shotgun (WGS) entry which is preliminary data.</text>
</comment>
<proteinExistence type="predicted"/>
<dbReference type="Gene3D" id="3.30.70.270">
    <property type="match status" value="1"/>
</dbReference>
<evidence type="ECO:0000313" key="2">
    <source>
        <dbReference type="EMBL" id="KAA6379160.1"/>
    </source>
</evidence>
<organism evidence="2 3">
    <name type="scientific">Streblomastix strix</name>
    <dbReference type="NCBI Taxonomy" id="222440"/>
    <lineage>
        <taxon>Eukaryota</taxon>
        <taxon>Metamonada</taxon>
        <taxon>Preaxostyla</taxon>
        <taxon>Oxymonadida</taxon>
        <taxon>Streblomastigidae</taxon>
        <taxon>Streblomastix</taxon>
    </lineage>
</organism>
<dbReference type="PANTHER" id="PTHR33050">
    <property type="entry name" value="REVERSE TRANSCRIPTASE DOMAIN-CONTAINING PROTEIN"/>
    <property type="match status" value="1"/>
</dbReference>
<accession>A0A5J4V9S3</accession>
<evidence type="ECO:0000259" key="1">
    <source>
        <dbReference type="PROSITE" id="PS50878"/>
    </source>
</evidence>
<dbReference type="InterPro" id="IPR000477">
    <property type="entry name" value="RT_dom"/>
</dbReference>
<dbReference type="Gene3D" id="3.10.10.10">
    <property type="entry name" value="HIV Type 1 Reverse Transcriptase, subunit A, domain 1"/>
    <property type="match status" value="1"/>
</dbReference>
<dbReference type="Proteomes" id="UP000324800">
    <property type="component" value="Unassembled WGS sequence"/>
</dbReference>
<feature type="domain" description="Reverse transcriptase" evidence="1">
    <location>
        <begin position="58"/>
        <end position="241"/>
    </location>
</feature>
<dbReference type="Pfam" id="PF00078">
    <property type="entry name" value="RVT_1"/>
    <property type="match status" value="1"/>
</dbReference>
<dbReference type="SUPFAM" id="SSF56672">
    <property type="entry name" value="DNA/RNA polymerases"/>
    <property type="match status" value="1"/>
</dbReference>
<dbReference type="EMBL" id="SNRW01008667">
    <property type="protein sequence ID" value="KAA6379160.1"/>
    <property type="molecule type" value="Genomic_DNA"/>
</dbReference>
<dbReference type="InterPro" id="IPR043502">
    <property type="entry name" value="DNA/RNA_pol_sf"/>
</dbReference>
<evidence type="ECO:0000313" key="3">
    <source>
        <dbReference type="Proteomes" id="UP000324800"/>
    </source>
</evidence>
<gene>
    <name evidence="2" type="ORF">EZS28_025312</name>
</gene>
<name>A0A5J4V9S3_9EUKA</name>